<dbReference type="EMBL" id="JADFTS010000005">
    <property type="protein sequence ID" value="KAF9604937.1"/>
    <property type="molecule type" value="Genomic_DNA"/>
</dbReference>
<reference evidence="2 3" key="1">
    <citation type="submission" date="2020-10" db="EMBL/GenBank/DDBJ databases">
        <title>The Coptis chinensis genome and diversification of protoberbering-type alkaloids.</title>
        <authorList>
            <person name="Wang B."/>
            <person name="Shu S."/>
            <person name="Song C."/>
            <person name="Liu Y."/>
        </authorList>
    </citation>
    <scope>NUCLEOTIDE SEQUENCE [LARGE SCALE GENOMIC DNA]</scope>
    <source>
        <strain evidence="2">HL-2020</strain>
        <tissue evidence="2">Leaf</tissue>
    </source>
</reference>
<accession>A0A835HV27</accession>
<organism evidence="2 3">
    <name type="scientific">Coptis chinensis</name>
    <dbReference type="NCBI Taxonomy" id="261450"/>
    <lineage>
        <taxon>Eukaryota</taxon>
        <taxon>Viridiplantae</taxon>
        <taxon>Streptophyta</taxon>
        <taxon>Embryophyta</taxon>
        <taxon>Tracheophyta</taxon>
        <taxon>Spermatophyta</taxon>
        <taxon>Magnoliopsida</taxon>
        <taxon>Ranunculales</taxon>
        <taxon>Ranunculaceae</taxon>
        <taxon>Coptidoideae</taxon>
        <taxon>Coptis</taxon>
    </lineage>
</organism>
<sequence length="220" mass="25402">MSGRFLLIFYTCCAKHGIDTATFRVPPSTDEDQIVWSPDSKGVFSFRSAYAQVREKQNRIGWHRTLWNDYVHPRTAATAWKLMHNCAATDAKMQRRGIRTAAVCCMYFKDTDELLHLLWACEFARSLWSWLAAKFGFRDTFQSTREAVSMAKGCSTTIRHMWEAAVVGGIGLCCVEIGSMQVWVETDSRAAMLAFVSSEVPWRMRKRWELCKRKQDFFLI</sequence>
<name>A0A835HV27_9MAGN</name>
<evidence type="ECO:0000259" key="1">
    <source>
        <dbReference type="Pfam" id="PF13966"/>
    </source>
</evidence>
<dbReference type="AlphaFoldDB" id="A0A835HV27"/>
<dbReference type="Proteomes" id="UP000631114">
    <property type="component" value="Unassembled WGS sequence"/>
</dbReference>
<feature type="domain" description="Reverse transcriptase zinc-binding" evidence="1">
    <location>
        <begin position="44"/>
        <end position="128"/>
    </location>
</feature>
<evidence type="ECO:0000313" key="2">
    <source>
        <dbReference type="EMBL" id="KAF9604937.1"/>
    </source>
</evidence>
<keyword evidence="3" id="KW-1185">Reference proteome</keyword>
<dbReference type="Pfam" id="PF13966">
    <property type="entry name" value="zf-RVT"/>
    <property type="match status" value="1"/>
</dbReference>
<protein>
    <recommendedName>
        <fullName evidence="1">Reverse transcriptase zinc-binding domain-containing protein</fullName>
    </recommendedName>
</protein>
<gene>
    <name evidence="2" type="ORF">IFM89_011304</name>
</gene>
<comment type="caution">
    <text evidence="2">The sequence shown here is derived from an EMBL/GenBank/DDBJ whole genome shotgun (WGS) entry which is preliminary data.</text>
</comment>
<dbReference type="InterPro" id="IPR026960">
    <property type="entry name" value="RVT-Znf"/>
</dbReference>
<proteinExistence type="predicted"/>
<evidence type="ECO:0000313" key="3">
    <source>
        <dbReference type="Proteomes" id="UP000631114"/>
    </source>
</evidence>
<dbReference type="OrthoDB" id="696485at2759"/>